<gene>
    <name evidence="5" type="ORF">ES288_D04G105200v1</name>
</gene>
<keyword evidence="3" id="KW-0472">Membrane</keyword>
<dbReference type="GO" id="GO:0008270">
    <property type="term" value="F:zinc ion binding"/>
    <property type="evidence" value="ECO:0007669"/>
    <property type="project" value="UniProtKB-KW"/>
</dbReference>
<feature type="region of interest" description="Disordered" evidence="2">
    <location>
        <begin position="198"/>
        <end position="217"/>
    </location>
</feature>
<feature type="compositionally biased region" description="Polar residues" evidence="2">
    <location>
        <begin position="200"/>
        <end position="209"/>
    </location>
</feature>
<keyword evidence="6" id="KW-1185">Reference proteome</keyword>
<evidence type="ECO:0000256" key="1">
    <source>
        <dbReference type="PROSITE-ProRule" id="PRU00175"/>
    </source>
</evidence>
<dbReference type="PROSITE" id="PS50089">
    <property type="entry name" value="ZF_RING_2"/>
    <property type="match status" value="1"/>
</dbReference>
<keyword evidence="1" id="KW-0862">Zinc</keyword>
<feature type="compositionally biased region" description="Basic residues" evidence="2">
    <location>
        <begin position="27"/>
        <end position="40"/>
    </location>
</feature>
<dbReference type="Proteomes" id="UP000323506">
    <property type="component" value="Chromosome D04"/>
</dbReference>
<reference evidence="5 6" key="1">
    <citation type="submission" date="2019-06" db="EMBL/GenBank/DDBJ databases">
        <title>WGS assembly of Gossypium darwinii.</title>
        <authorList>
            <person name="Chen Z.J."/>
            <person name="Sreedasyam A."/>
            <person name="Ando A."/>
            <person name="Song Q."/>
            <person name="De L."/>
            <person name="Hulse-Kemp A."/>
            <person name="Ding M."/>
            <person name="Ye W."/>
            <person name="Kirkbride R."/>
            <person name="Jenkins J."/>
            <person name="Plott C."/>
            <person name="Lovell J."/>
            <person name="Lin Y.-M."/>
            <person name="Vaughn R."/>
            <person name="Liu B."/>
            <person name="Li W."/>
            <person name="Simpson S."/>
            <person name="Scheffler B."/>
            <person name="Saski C."/>
            <person name="Grover C."/>
            <person name="Hu G."/>
            <person name="Conover J."/>
            <person name="Carlson J."/>
            <person name="Shu S."/>
            <person name="Boston L."/>
            <person name="Williams M."/>
            <person name="Peterson D."/>
            <person name="Mcgee K."/>
            <person name="Jones D."/>
            <person name="Wendel J."/>
            <person name="Stelly D."/>
            <person name="Grimwood J."/>
            <person name="Schmutz J."/>
        </authorList>
    </citation>
    <scope>NUCLEOTIDE SEQUENCE [LARGE SCALE GENOMIC DNA]</scope>
    <source>
        <strain evidence="5">1808015.09</strain>
    </source>
</reference>
<evidence type="ECO:0000313" key="5">
    <source>
        <dbReference type="EMBL" id="TYG73487.1"/>
    </source>
</evidence>
<keyword evidence="3" id="KW-0812">Transmembrane</keyword>
<feature type="compositionally biased region" description="Polar residues" evidence="2">
    <location>
        <begin position="311"/>
        <end position="320"/>
    </location>
</feature>
<dbReference type="Gene3D" id="3.30.40.10">
    <property type="entry name" value="Zinc/RING finger domain, C3HC4 (zinc finger)"/>
    <property type="match status" value="1"/>
</dbReference>
<dbReference type="PANTHER" id="PTHR31150:SF19">
    <property type="entry name" value="RING-TYPE DOMAIN-CONTAINING PROTEIN"/>
    <property type="match status" value="1"/>
</dbReference>
<dbReference type="InterPro" id="IPR013083">
    <property type="entry name" value="Znf_RING/FYVE/PHD"/>
</dbReference>
<sequence length="442" mass="48922">MFYISTCKKLILEIAFLTHNFHGSRRNSQRLSTHHPHRPGNHLLGGDSGSSRSRVPPILAPKRKIMLCFNNFLTIILLVELLISYMLCQMHTQAMFGLFLWLKFKTNSSYKPVSTQQHQSDEVKTNKDSTPLVKKSGTNATSVSRLSNKKENTTQPPKDATTSLFKSRGTSTIMESKQLTLKSTAQPLKDPAGLAKANEISGSETTQSPRKPKTVENVRNSRTLASKHAMQNKETVQPPKDPAGFFKNGGTSRVTASKHVMQKREKSQYPKNPLGLVKNIGTSVIPASTHSMQNKKAIHWPEDSASPVTKIETSARSPQLIQKKEKKQPSENSAGAVSGSRLATHKKVTTLDSQRQKQHISIDHIVWEGFGDDIVPLEKSCLLCDGDLANEPEYYLDMASLNPAENAVLSCGHVFHSMCLRQTIAEEKCRDPPCIICASSLS</sequence>
<protein>
    <recommendedName>
        <fullName evidence="4">RING-type domain-containing protein</fullName>
    </recommendedName>
</protein>
<proteinExistence type="predicted"/>
<dbReference type="EMBL" id="CM017704">
    <property type="protein sequence ID" value="TYG73487.1"/>
    <property type="molecule type" value="Genomic_DNA"/>
</dbReference>
<feature type="region of interest" description="Disordered" evidence="2">
    <location>
        <begin position="113"/>
        <end position="169"/>
    </location>
</feature>
<evidence type="ECO:0000313" key="6">
    <source>
        <dbReference type="Proteomes" id="UP000323506"/>
    </source>
</evidence>
<organism evidence="5 6">
    <name type="scientific">Gossypium darwinii</name>
    <name type="common">Darwin's cotton</name>
    <name type="synonym">Gossypium barbadense var. darwinii</name>
    <dbReference type="NCBI Taxonomy" id="34276"/>
    <lineage>
        <taxon>Eukaryota</taxon>
        <taxon>Viridiplantae</taxon>
        <taxon>Streptophyta</taxon>
        <taxon>Embryophyta</taxon>
        <taxon>Tracheophyta</taxon>
        <taxon>Spermatophyta</taxon>
        <taxon>Magnoliopsida</taxon>
        <taxon>eudicotyledons</taxon>
        <taxon>Gunneridae</taxon>
        <taxon>Pentapetalae</taxon>
        <taxon>rosids</taxon>
        <taxon>malvids</taxon>
        <taxon>Malvales</taxon>
        <taxon>Malvaceae</taxon>
        <taxon>Malvoideae</taxon>
        <taxon>Gossypium</taxon>
    </lineage>
</organism>
<dbReference type="SUPFAM" id="SSF57850">
    <property type="entry name" value="RING/U-box"/>
    <property type="match status" value="1"/>
</dbReference>
<keyword evidence="1" id="KW-0479">Metal-binding</keyword>
<evidence type="ECO:0000256" key="3">
    <source>
        <dbReference type="SAM" id="Phobius"/>
    </source>
</evidence>
<keyword evidence="1" id="KW-0863">Zinc-finger</keyword>
<feature type="compositionally biased region" description="Polar residues" evidence="2">
    <location>
        <begin position="153"/>
        <end position="169"/>
    </location>
</feature>
<name>A0A5D2CUX7_GOSDA</name>
<keyword evidence="3" id="KW-1133">Transmembrane helix</keyword>
<dbReference type="AlphaFoldDB" id="A0A5D2CUX7"/>
<feature type="region of interest" description="Disordered" evidence="2">
    <location>
        <begin position="27"/>
        <end position="55"/>
    </location>
</feature>
<feature type="domain" description="RING-type" evidence="4">
    <location>
        <begin position="381"/>
        <end position="437"/>
    </location>
</feature>
<dbReference type="InterPro" id="IPR001841">
    <property type="entry name" value="Znf_RING"/>
</dbReference>
<dbReference type="PANTHER" id="PTHR31150">
    <property type="entry name" value="EXPRESSED PROTEIN"/>
    <property type="match status" value="1"/>
</dbReference>
<evidence type="ECO:0000259" key="4">
    <source>
        <dbReference type="PROSITE" id="PS50089"/>
    </source>
</evidence>
<feature type="transmembrane region" description="Helical" evidence="3">
    <location>
        <begin position="67"/>
        <end position="87"/>
    </location>
</feature>
<feature type="region of interest" description="Disordered" evidence="2">
    <location>
        <begin position="301"/>
        <end position="350"/>
    </location>
</feature>
<feature type="region of interest" description="Disordered" evidence="2">
    <location>
        <begin position="222"/>
        <end position="274"/>
    </location>
</feature>
<feature type="compositionally biased region" description="Polar residues" evidence="2">
    <location>
        <begin position="136"/>
        <end position="146"/>
    </location>
</feature>
<accession>A0A5D2CUX7</accession>
<evidence type="ECO:0000256" key="2">
    <source>
        <dbReference type="SAM" id="MobiDB-lite"/>
    </source>
</evidence>